<sequence>MSEMEKLAAMMKQQRDEKADVDRATASAREEKFNHWIESINKLFDDIQEWLEPLARQDLVQYNRGMTEIKENIPQNLVATYDAPVLPMAINGKAARITPVGLYLTGCDGAVDFMAREKQYRITRHIGAEVQWMLHDKAEHKGRGVLLNQESLAKAISHYL</sequence>
<evidence type="ECO:0000256" key="1">
    <source>
        <dbReference type="SAM" id="MobiDB-lite"/>
    </source>
</evidence>
<proteinExistence type="predicted"/>
<keyword evidence="3" id="KW-1185">Reference proteome</keyword>
<dbReference type="EMBL" id="CP046621">
    <property type="protein sequence ID" value="QGW75979.1"/>
    <property type="molecule type" value="Genomic_DNA"/>
</dbReference>
<accession>A0A6I6GSQ9</accession>
<evidence type="ECO:0000313" key="2">
    <source>
        <dbReference type="EMBL" id="QGW75979.1"/>
    </source>
</evidence>
<dbReference type="Proteomes" id="UP000426235">
    <property type="component" value="Chromosome"/>
</dbReference>
<reference evidence="2" key="1">
    <citation type="submission" date="2019-12" db="EMBL/GenBank/DDBJ databases">
        <title>Hybrid Genome Assemblies of two High G+C Isolates from Undergraduate Microbiology Courses.</title>
        <authorList>
            <person name="Ne Ville C.J."/>
            <person name="Enright D."/>
            <person name="Hernandez I."/>
            <person name="Dodsworth J."/>
            <person name="Orwin P.M."/>
        </authorList>
    </citation>
    <scope>NUCLEOTIDE SEQUENCE [LARGE SCALE GENOMIC DNA]</scope>
    <source>
        <strain evidence="2">Neo</strain>
    </source>
</reference>
<organism evidence="2 3">
    <name type="scientific">Pseudomonas alkylphenolica</name>
    <dbReference type="NCBI Taxonomy" id="237609"/>
    <lineage>
        <taxon>Bacteria</taxon>
        <taxon>Pseudomonadati</taxon>
        <taxon>Pseudomonadota</taxon>
        <taxon>Gammaproteobacteria</taxon>
        <taxon>Pseudomonadales</taxon>
        <taxon>Pseudomonadaceae</taxon>
        <taxon>Pseudomonas</taxon>
    </lineage>
</organism>
<gene>
    <name evidence="2" type="ORF">GPJ81_04600</name>
</gene>
<dbReference type="AlphaFoldDB" id="A0A6I6GSQ9"/>
<dbReference type="RefSeq" id="WP_157191148.1">
    <property type="nucleotide sequence ID" value="NZ_CP046621.1"/>
</dbReference>
<name>A0A6I6GSQ9_9PSED</name>
<feature type="region of interest" description="Disordered" evidence="1">
    <location>
        <begin position="1"/>
        <end position="21"/>
    </location>
</feature>
<evidence type="ECO:0000313" key="3">
    <source>
        <dbReference type="Proteomes" id="UP000426235"/>
    </source>
</evidence>
<protein>
    <submittedName>
        <fullName evidence="2">Uncharacterized protein</fullName>
    </submittedName>
</protein>